<dbReference type="AlphaFoldDB" id="A0A1B9DTQ9"/>
<dbReference type="EMBL" id="LVEO01000007">
    <property type="protein sequence ID" value="OCB73065.1"/>
    <property type="molecule type" value="Genomic_DNA"/>
</dbReference>
<dbReference type="EMBL" id="FNEO01000001">
    <property type="protein sequence ID" value="SDI76877.1"/>
    <property type="molecule type" value="Genomic_DNA"/>
</dbReference>
<accession>A0A1B9DTQ9</accession>
<dbReference type="EMBL" id="BJVF01000001">
    <property type="protein sequence ID" value="GEL10211.1"/>
    <property type="molecule type" value="Genomic_DNA"/>
</dbReference>
<dbReference type="OrthoDB" id="1376530at2"/>
<dbReference type="STRING" id="551990.SAMN05192550_0763"/>
<protein>
    <submittedName>
        <fullName evidence="2">Uncharacterized protein</fullName>
    </submittedName>
</protein>
<evidence type="ECO:0000313" key="4">
    <source>
        <dbReference type="Proteomes" id="UP000093226"/>
    </source>
</evidence>
<keyword evidence="5" id="KW-1185">Reference proteome</keyword>
<reference evidence="2" key="2">
    <citation type="submission" date="2016-03" db="EMBL/GenBank/DDBJ databases">
        <authorList>
            <person name="Ploux O."/>
        </authorList>
    </citation>
    <scope>NUCLEOTIDE SEQUENCE</scope>
    <source>
        <strain evidence="2">NBRC 105008</strain>
    </source>
</reference>
<evidence type="ECO:0000313" key="2">
    <source>
        <dbReference type="EMBL" id="OCB73065.1"/>
    </source>
</evidence>
<dbReference type="Proteomes" id="UP000093226">
    <property type="component" value="Unassembled WGS sequence"/>
</dbReference>
<evidence type="ECO:0000313" key="3">
    <source>
        <dbReference type="EMBL" id="SDI76877.1"/>
    </source>
</evidence>
<dbReference type="RefSeq" id="WP_066325559.1">
    <property type="nucleotide sequence ID" value="NZ_BJVF01000001.1"/>
</dbReference>
<evidence type="ECO:0000313" key="6">
    <source>
        <dbReference type="Proteomes" id="UP000321579"/>
    </source>
</evidence>
<name>A0A1B9DTQ9_9FLAO</name>
<sequence length="116" mass="13076">MKTTTPSLIVISFSFKSCRTRTTNDSKEISLFTDKNLITNQIPLYEQSKLQSVNNRSLIVLNHSIQKNILITEIKTENTTISKEIISVTSSCLPIIVPIAALNSDFVFDDYTFSEN</sequence>
<gene>
    <name evidence="2" type="ORF">FBGL_04120</name>
    <name evidence="1" type="ORF">FGL01_09500</name>
    <name evidence="3" type="ORF">SAMN05192550_0763</name>
</gene>
<reference evidence="1 6" key="4">
    <citation type="submission" date="2019-07" db="EMBL/GenBank/DDBJ databases">
        <title>Whole genome shotgun sequence of Flavobacterium glycines NBRC 105008.</title>
        <authorList>
            <person name="Hosoyama A."/>
            <person name="Uohara A."/>
            <person name="Ohji S."/>
            <person name="Ichikawa N."/>
        </authorList>
    </citation>
    <scope>NUCLEOTIDE SEQUENCE [LARGE SCALE GENOMIC DNA]</scope>
    <source>
        <strain evidence="1 6">NBRC 105008</strain>
    </source>
</reference>
<reference evidence="3 5" key="3">
    <citation type="submission" date="2016-10" db="EMBL/GenBank/DDBJ databases">
        <authorList>
            <person name="Varghese N."/>
            <person name="Submissions S."/>
        </authorList>
    </citation>
    <scope>NUCLEOTIDE SEQUENCE [LARGE SCALE GENOMIC DNA]</scope>
    <source>
        <strain evidence="3 5">Gm-149</strain>
    </source>
</reference>
<dbReference type="Proteomes" id="UP000182367">
    <property type="component" value="Unassembled WGS sequence"/>
</dbReference>
<evidence type="ECO:0000313" key="1">
    <source>
        <dbReference type="EMBL" id="GEL10211.1"/>
    </source>
</evidence>
<dbReference type="Proteomes" id="UP000321579">
    <property type="component" value="Unassembled WGS sequence"/>
</dbReference>
<comment type="caution">
    <text evidence="2">The sequence shown here is derived from an EMBL/GenBank/DDBJ whole genome shotgun (WGS) entry which is preliminary data.</text>
</comment>
<organism evidence="2 4">
    <name type="scientific">Flavobacterium glycines</name>
    <dbReference type="NCBI Taxonomy" id="551990"/>
    <lineage>
        <taxon>Bacteria</taxon>
        <taxon>Pseudomonadati</taxon>
        <taxon>Bacteroidota</taxon>
        <taxon>Flavobacteriia</taxon>
        <taxon>Flavobacteriales</taxon>
        <taxon>Flavobacteriaceae</taxon>
        <taxon>Flavobacterium</taxon>
    </lineage>
</organism>
<proteinExistence type="predicted"/>
<reference evidence="4" key="1">
    <citation type="submission" date="2016-03" db="EMBL/GenBank/DDBJ databases">
        <title>Draft genome sequence of Paenibacillus glacialis DSM 22343.</title>
        <authorList>
            <person name="Shin S.-K."/>
            <person name="Yi H."/>
        </authorList>
    </citation>
    <scope>NUCLEOTIDE SEQUENCE [LARGE SCALE GENOMIC DNA]</scope>
    <source>
        <strain evidence="4">NBRC 105008</strain>
    </source>
</reference>
<evidence type="ECO:0000313" key="5">
    <source>
        <dbReference type="Proteomes" id="UP000182367"/>
    </source>
</evidence>